<dbReference type="Proteomes" id="UP000188603">
    <property type="component" value="Chromosome"/>
</dbReference>
<evidence type="ECO:0000256" key="1">
    <source>
        <dbReference type="SAM" id="Phobius"/>
    </source>
</evidence>
<evidence type="ECO:0000313" key="2">
    <source>
        <dbReference type="EMBL" id="AQS55981.1"/>
    </source>
</evidence>
<keyword evidence="1" id="KW-0472">Membrane</keyword>
<dbReference type="AlphaFoldDB" id="A0A1U9K7I3"/>
<dbReference type="RefSeq" id="WP_077719844.1">
    <property type="nucleotide sequence ID" value="NZ_CP019699.1"/>
</dbReference>
<keyword evidence="3" id="KW-1185">Reference proteome</keyword>
<dbReference type="EMBL" id="CP019699">
    <property type="protein sequence ID" value="AQS55981.1"/>
    <property type="molecule type" value="Genomic_DNA"/>
</dbReference>
<reference evidence="2 3" key="1">
    <citation type="journal article" date="2015" name="Int. J. Syst. Evol. Microbiol.">
        <title>Novibacillus thermophilus gen. nov., sp. nov., a Gram-staining-negative and moderately thermophilic member of the family Thermoactinomycetaceae.</title>
        <authorList>
            <person name="Yang G."/>
            <person name="Chen J."/>
            <person name="Zhou S."/>
        </authorList>
    </citation>
    <scope>NUCLEOTIDE SEQUENCE [LARGE SCALE GENOMIC DNA]</scope>
    <source>
        <strain evidence="2 3">SG-1</strain>
    </source>
</reference>
<dbReference type="InterPro" id="IPR024419">
    <property type="entry name" value="YvrJ"/>
</dbReference>
<gene>
    <name evidence="2" type="ORF">B0W44_09575</name>
</gene>
<keyword evidence="1" id="KW-1133">Transmembrane helix</keyword>
<dbReference type="OrthoDB" id="2662123at2"/>
<proteinExistence type="predicted"/>
<organism evidence="2 3">
    <name type="scientific">Novibacillus thermophilus</name>
    <dbReference type="NCBI Taxonomy" id="1471761"/>
    <lineage>
        <taxon>Bacteria</taxon>
        <taxon>Bacillati</taxon>
        <taxon>Bacillota</taxon>
        <taxon>Bacilli</taxon>
        <taxon>Bacillales</taxon>
        <taxon>Thermoactinomycetaceae</taxon>
        <taxon>Novibacillus</taxon>
    </lineage>
</organism>
<dbReference type="KEGG" id="ntr:B0W44_09575"/>
<feature type="transmembrane region" description="Helical" evidence="1">
    <location>
        <begin position="6"/>
        <end position="26"/>
    </location>
</feature>
<name>A0A1U9K7I3_9BACL</name>
<keyword evidence="1" id="KW-0812">Transmembrane</keyword>
<sequence length="41" mass="4892">MNELSQIIYLLGNFGFPVAISVYLLFRFENVLRSWNRLLMI</sequence>
<dbReference type="Pfam" id="PF12841">
    <property type="entry name" value="YvrJ"/>
    <property type="match status" value="1"/>
</dbReference>
<evidence type="ECO:0000313" key="3">
    <source>
        <dbReference type="Proteomes" id="UP000188603"/>
    </source>
</evidence>
<evidence type="ECO:0008006" key="4">
    <source>
        <dbReference type="Google" id="ProtNLM"/>
    </source>
</evidence>
<accession>A0A1U9K7I3</accession>
<protein>
    <recommendedName>
        <fullName evidence="4">YvrJ family protein</fullName>
    </recommendedName>
</protein>